<accession>A0ABV7D440</accession>
<proteinExistence type="predicted"/>
<protein>
    <submittedName>
        <fullName evidence="1">Uncharacterized protein</fullName>
    </submittedName>
</protein>
<reference evidence="2" key="1">
    <citation type="journal article" date="2019" name="Int. J. Syst. Evol. Microbiol.">
        <title>The Global Catalogue of Microorganisms (GCM) 10K type strain sequencing project: providing services to taxonomists for standard genome sequencing and annotation.</title>
        <authorList>
            <consortium name="The Broad Institute Genomics Platform"/>
            <consortium name="The Broad Institute Genome Sequencing Center for Infectious Disease"/>
            <person name="Wu L."/>
            <person name="Ma J."/>
        </authorList>
    </citation>
    <scope>NUCLEOTIDE SEQUENCE [LARGE SCALE GENOMIC DNA]</scope>
    <source>
        <strain evidence="2">KCTC 62164</strain>
    </source>
</reference>
<dbReference type="RefSeq" id="WP_194215167.1">
    <property type="nucleotide sequence ID" value="NZ_CP061205.1"/>
</dbReference>
<organism evidence="1 2">
    <name type="scientific">Kordiimonas pumila</name>
    <dbReference type="NCBI Taxonomy" id="2161677"/>
    <lineage>
        <taxon>Bacteria</taxon>
        <taxon>Pseudomonadati</taxon>
        <taxon>Pseudomonadota</taxon>
        <taxon>Alphaproteobacteria</taxon>
        <taxon>Kordiimonadales</taxon>
        <taxon>Kordiimonadaceae</taxon>
        <taxon>Kordiimonas</taxon>
    </lineage>
</organism>
<dbReference type="EMBL" id="JBHRSL010000004">
    <property type="protein sequence ID" value="MFC3051695.1"/>
    <property type="molecule type" value="Genomic_DNA"/>
</dbReference>
<evidence type="ECO:0000313" key="1">
    <source>
        <dbReference type="EMBL" id="MFC3051695.1"/>
    </source>
</evidence>
<dbReference type="Proteomes" id="UP001595444">
    <property type="component" value="Unassembled WGS sequence"/>
</dbReference>
<evidence type="ECO:0000313" key="2">
    <source>
        <dbReference type="Proteomes" id="UP001595444"/>
    </source>
</evidence>
<sequence>MKKNDTRATENVVPFKARDDRFPKAALDYIDTLLTVQRDRFDAEMACLTPTDFSDLPTRPTASLMVADTDKFIGAGWSSLGQRRDGTSFRWMGRVGTLMLPLNLEAELPFSIFGCGFTKRRFLKETTLWLDDMPVRFSLTRRGFNRWYMTGTLPKMAPRPYYILRLEAPALARLAEGVDAFFSLAVSEVRVNC</sequence>
<comment type="caution">
    <text evidence="1">The sequence shown here is derived from an EMBL/GenBank/DDBJ whole genome shotgun (WGS) entry which is preliminary data.</text>
</comment>
<keyword evidence="2" id="KW-1185">Reference proteome</keyword>
<name>A0ABV7D440_9PROT</name>
<gene>
    <name evidence="1" type="ORF">ACFOKA_07255</name>
</gene>